<feature type="compositionally biased region" description="Polar residues" evidence="1">
    <location>
        <begin position="47"/>
        <end position="61"/>
    </location>
</feature>
<dbReference type="STRING" id="1064592.G0V602"/>
<evidence type="ECO:0000256" key="1">
    <source>
        <dbReference type="SAM" id="MobiDB-lite"/>
    </source>
</evidence>
<dbReference type="RefSeq" id="XP_003673281.1">
    <property type="nucleotide sequence ID" value="XM_003673233.1"/>
</dbReference>
<dbReference type="KEGG" id="ncs:NCAS_0A03340"/>
<dbReference type="HOGENOM" id="CLU_249633_0_0_1"/>
<dbReference type="Proteomes" id="UP000001640">
    <property type="component" value="Chromosome 1"/>
</dbReference>
<dbReference type="SUPFAM" id="SSF52540">
    <property type="entry name" value="P-loop containing nucleoside triphosphate hydrolases"/>
    <property type="match status" value="1"/>
</dbReference>
<dbReference type="GeneID" id="96900379"/>
<gene>
    <name evidence="3" type="primary">NCAS0A03340</name>
    <name evidence="3" type="ordered locus">NCAS_0A03340</name>
</gene>
<sequence length="1481" mass="169702">MKVGVTENGTPETSAPKLGSSSRNQTQSAIAYEERNTFNSFDDLLSSPPNSDASDIEEPTQQKIVKEEELIDEKKCDVAVKDGDKSVQDKSTRVENTNLSKDHSSLVIKREEPANENRKRKLSIDDELCHKNVTGMHENILMKAIKEEPTEDYQLLRKAFTEIHFTKIADDIGPVTISDRITWVDGFVVFTKEDGRKIIDGYPEYTSDELAKLASYEVIDITSFFLDYPDEILIEINSSSLFHYATTIQKTFEPSVINYKRSCGPNHSTFTVIPLKDLASNDKFLYFQPLDPIWEFFNVTVAPDMSFYQDMNLYSLKFTEKDIEILRAYKAIENKMVTKTVSIFSTFHSVVQSHGNLYERLIALKQLTAPIIIKYSCAIAPLLYVLKVLPKLSFATDITSPNLDPMQEPVWDSLVHDLFQNSKYFKYWQTASCIAAFDWIKTTPSQPRVHTVKQVSQMFEAMKAFVLYACSYRQIRLIALGVSSKIDYMFAAADSRSWVWTVGIYNQLDLEYQRENNFNGISSPSEKVLMSGLLLSNVYIYRFCSDIKHRFDAQLKYMGKYFDNILSPDMACSKLYSSIPTNDGTNLLDNETILSALQNQLALILPNPKSNVMLNSTDIIRTIVDMSLCIMWLIHFSMGGLNHYPDIVTLKYAGSGCNIFINKIDKCLGITLDYPNSQYSNPKIKALDKETSDYLLFYITILKTLMITQLPKGFHGIEKDIFGKMNQDDYLFANTLNNLGFQDDVTPSEYSNNILQSFLFINPLTGYFITKIEFETVANFYPLNVRNCLRLKLCDMKHGSVGLIKNLIKLLQSNLKTRKKLGILDFPSFRNDDIERLYWLDIENSSFIAKIWQFWNKNPFLEDNQVATQTSMTANDLKEELVIEGDGSRDLLVAGTTLYGDNFEYRDGQLELLLELYHGVTKCSLVRALPGYGKTAFFCLPLLALKQSHPRKVVSFVFVPNTFSQHEMRERLESQFFNVGLLHIMLENGFNVGDCDLECELYIGTFDDLKSNNFTYLINNWPSICRGKILGMIIFDEFPTHNEEFVKKIDLRKINFSVAWKVLVTTGTSTKAEIIKTLQDVGYHQDATSSIEPSEISRKAAFYDLVSIPPLTKVIKKFFKEKYLGQILLYVQCIVNRMTAYDDHSQIIIICKDELQFSHLDYKCSFNSPHFIMDPSVEYAWNKGYSFFSSRKCRTLISTKERFQSIDVDTIKLVIFVDVLPTIQEYIQITGRLRDGGICLTFWTDDSSKQDDSILPSVCIEKQLAAFYDLPITGHSGCCNVEGEAISTSSRELWNFLITKNTMPNRSIRDWQELDATSFQLTSYSDSPILAITSLRMGLGHDETRTDIIMISDRFFVVNGFIVDTSCRVTGKDIIRPKDFVLERCSEFEKALLNKQYLFDVDSFQFEDTADIFPIDAPALFFQCTTSVERFIYTECGFLHWNPHGKYKPKRGELETHRVIPVSLGDITKYVRWKNEHLAQI</sequence>
<evidence type="ECO:0000313" key="4">
    <source>
        <dbReference type="Proteomes" id="UP000001640"/>
    </source>
</evidence>
<name>G0V602_NAUCA</name>
<reference key="2">
    <citation type="submission" date="2011-08" db="EMBL/GenBank/DDBJ databases">
        <title>Genome sequence of Naumovozyma castellii.</title>
        <authorList>
            <person name="Gordon J.L."/>
            <person name="Armisen D."/>
            <person name="Proux-Wera E."/>
            <person name="OhEigeartaigh S.S."/>
            <person name="Byrne K.P."/>
            <person name="Wolfe K.H."/>
        </authorList>
    </citation>
    <scope>NUCLEOTIDE SEQUENCE</scope>
    <source>
        <strain>Type strain:CBS 4309</strain>
    </source>
</reference>
<protein>
    <recommendedName>
        <fullName evidence="2">Sir1 ORC-binding domain-containing protein</fullName>
    </recommendedName>
</protein>
<dbReference type="eggNOG" id="ENOG502QWCT">
    <property type="taxonomic scope" value="Eukaryota"/>
</dbReference>
<dbReference type="OMA" id="CKLAREM"/>
<feature type="domain" description="Sir1 ORC-binding" evidence="2">
    <location>
        <begin position="176"/>
        <end position="286"/>
    </location>
</feature>
<dbReference type="FunCoup" id="G0V602">
    <property type="interactions" value="289"/>
</dbReference>
<dbReference type="OrthoDB" id="4070277at2759"/>
<keyword evidence="4" id="KW-1185">Reference proteome</keyword>
<feature type="region of interest" description="Disordered" evidence="1">
    <location>
        <begin position="1"/>
        <end position="61"/>
    </location>
</feature>
<organism evidence="3 4">
    <name type="scientific">Naumovozyma castellii</name>
    <name type="common">Yeast</name>
    <name type="synonym">Saccharomyces castellii</name>
    <dbReference type="NCBI Taxonomy" id="27288"/>
    <lineage>
        <taxon>Eukaryota</taxon>
        <taxon>Fungi</taxon>
        <taxon>Dikarya</taxon>
        <taxon>Ascomycota</taxon>
        <taxon>Saccharomycotina</taxon>
        <taxon>Saccharomycetes</taxon>
        <taxon>Saccharomycetales</taxon>
        <taxon>Saccharomycetaceae</taxon>
        <taxon>Naumovozyma</taxon>
    </lineage>
</organism>
<evidence type="ECO:0000313" key="3">
    <source>
        <dbReference type="EMBL" id="CCC66892.1"/>
    </source>
</evidence>
<dbReference type="InParanoid" id="G0V602"/>
<dbReference type="InterPro" id="IPR027417">
    <property type="entry name" value="P-loop_NTPase"/>
</dbReference>
<dbReference type="EMBL" id="HE576752">
    <property type="protein sequence ID" value="CCC66892.1"/>
    <property type="molecule type" value="Genomic_DNA"/>
</dbReference>
<accession>G0V602</accession>
<proteinExistence type="predicted"/>
<reference evidence="3 4" key="1">
    <citation type="journal article" date="2011" name="Proc. Natl. Acad. Sci. U.S.A.">
        <title>Evolutionary erosion of yeast sex chromosomes by mating-type switching accidents.</title>
        <authorList>
            <person name="Gordon J.L."/>
            <person name="Armisen D."/>
            <person name="Proux-Wera E."/>
            <person name="Oheigeartaigh S.S."/>
            <person name="Byrne K.P."/>
            <person name="Wolfe K.H."/>
        </authorList>
    </citation>
    <scope>NUCLEOTIDE SEQUENCE [LARGE SCALE GENOMIC DNA]</scope>
    <source>
        <strain evidence="4">ATCC 76901 / BCRC 22586 / CBS 4309 / NBRC 1992 / NRRL Y-12630</strain>
    </source>
</reference>
<dbReference type="InterPro" id="IPR037240">
    <property type="entry name" value="ORC1-binding_dom"/>
</dbReference>
<evidence type="ECO:0000259" key="2">
    <source>
        <dbReference type="Pfam" id="PF11603"/>
    </source>
</evidence>
<dbReference type="Gene3D" id="3.40.50.300">
    <property type="entry name" value="P-loop containing nucleotide triphosphate hydrolases"/>
    <property type="match status" value="1"/>
</dbReference>
<dbReference type="InterPro" id="IPR021646">
    <property type="entry name" value="Sir1_ORC-binding"/>
</dbReference>
<feature type="compositionally biased region" description="Polar residues" evidence="1">
    <location>
        <begin position="7"/>
        <end position="29"/>
    </location>
</feature>
<dbReference type="Pfam" id="PF11603">
    <property type="entry name" value="Sir1"/>
    <property type="match status" value="2"/>
</dbReference>
<dbReference type="SUPFAM" id="SSF144005">
    <property type="entry name" value="ORC1-binding domain"/>
    <property type="match status" value="2"/>
</dbReference>
<feature type="domain" description="Sir1 ORC-binding" evidence="2">
    <location>
        <begin position="1350"/>
        <end position="1470"/>
    </location>
</feature>